<keyword evidence="2" id="KW-1185">Reference proteome</keyword>
<accession>A0A7J0HED4</accession>
<name>A0A7J0HED4_9ERIC</name>
<gene>
    <name evidence="1" type="ORF">Acr_29g0002460</name>
</gene>
<comment type="caution">
    <text evidence="1">The sequence shown here is derived from an EMBL/GenBank/DDBJ whole genome shotgun (WGS) entry which is preliminary data.</text>
</comment>
<dbReference type="AlphaFoldDB" id="A0A7J0HED4"/>
<evidence type="ECO:0000313" key="1">
    <source>
        <dbReference type="EMBL" id="GFZ21084.1"/>
    </source>
</evidence>
<sequence length="102" mass="11446">MKGGRTPYNYNDHWVRRGGGRNQAQGGLRCAGLRRDVVVLYYAGCARMNVTALELTGYVRLRKEVVAHAREWLDYAVTVRAYVNACARLCGYSTTVQGLCEE</sequence>
<evidence type="ECO:0000313" key="2">
    <source>
        <dbReference type="Proteomes" id="UP000585474"/>
    </source>
</evidence>
<proteinExistence type="predicted"/>
<dbReference type="Proteomes" id="UP000585474">
    <property type="component" value="Unassembled WGS sequence"/>
</dbReference>
<reference evidence="1 2" key="1">
    <citation type="submission" date="2019-07" db="EMBL/GenBank/DDBJ databases">
        <title>De Novo Assembly of kiwifruit Actinidia rufa.</title>
        <authorList>
            <person name="Sugita-Konishi S."/>
            <person name="Sato K."/>
            <person name="Mori E."/>
            <person name="Abe Y."/>
            <person name="Kisaki G."/>
            <person name="Hamano K."/>
            <person name="Suezawa K."/>
            <person name="Otani M."/>
            <person name="Fukuda T."/>
            <person name="Manabe T."/>
            <person name="Gomi K."/>
            <person name="Tabuchi M."/>
            <person name="Akimitsu K."/>
            <person name="Kataoka I."/>
        </authorList>
    </citation>
    <scope>NUCLEOTIDE SEQUENCE [LARGE SCALE GENOMIC DNA]</scope>
    <source>
        <strain evidence="2">cv. Fuchu</strain>
    </source>
</reference>
<organism evidence="1 2">
    <name type="scientific">Actinidia rufa</name>
    <dbReference type="NCBI Taxonomy" id="165716"/>
    <lineage>
        <taxon>Eukaryota</taxon>
        <taxon>Viridiplantae</taxon>
        <taxon>Streptophyta</taxon>
        <taxon>Embryophyta</taxon>
        <taxon>Tracheophyta</taxon>
        <taxon>Spermatophyta</taxon>
        <taxon>Magnoliopsida</taxon>
        <taxon>eudicotyledons</taxon>
        <taxon>Gunneridae</taxon>
        <taxon>Pentapetalae</taxon>
        <taxon>asterids</taxon>
        <taxon>Ericales</taxon>
        <taxon>Actinidiaceae</taxon>
        <taxon>Actinidia</taxon>
    </lineage>
</organism>
<dbReference type="EMBL" id="BJWL01000029">
    <property type="protein sequence ID" value="GFZ21084.1"/>
    <property type="molecule type" value="Genomic_DNA"/>
</dbReference>
<protein>
    <submittedName>
        <fullName evidence="1">Uncharacterized protein</fullName>
    </submittedName>
</protein>